<feature type="transmembrane region" description="Helical" evidence="6">
    <location>
        <begin position="102"/>
        <end position="124"/>
    </location>
</feature>
<dbReference type="OrthoDB" id="2545864at2"/>
<comment type="subcellular location">
    <subcellularLocation>
        <location evidence="1">Cell membrane</location>
        <topology evidence="1">Multi-pass membrane protein</topology>
    </subcellularLocation>
</comment>
<keyword evidence="4 6" id="KW-1133">Transmembrane helix</keyword>
<dbReference type="NCBIfam" id="NF047574">
    <property type="entry name" value="opine_export_Sa"/>
    <property type="match status" value="1"/>
</dbReference>
<evidence type="ECO:0000313" key="9">
    <source>
        <dbReference type="Proteomes" id="UP000310636"/>
    </source>
</evidence>
<dbReference type="PROSITE" id="PS50850">
    <property type="entry name" value="MFS"/>
    <property type="match status" value="1"/>
</dbReference>
<evidence type="ECO:0000256" key="3">
    <source>
        <dbReference type="ARBA" id="ARBA00022692"/>
    </source>
</evidence>
<reference evidence="8 9" key="1">
    <citation type="submission" date="2019-04" db="EMBL/GenBank/DDBJ databases">
        <title>Cohnella sp. nov. isolated from preserved vegetables.</title>
        <authorList>
            <person name="Lin S.-Y."/>
            <person name="Hung M.-H."/>
            <person name="Young C.-C."/>
        </authorList>
    </citation>
    <scope>NUCLEOTIDE SEQUENCE [LARGE SCALE GENOMIC DNA]</scope>
    <source>
        <strain evidence="8 9">CC-MHH1044</strain>
    </source>
</reference>
<dbReference type="GO" id="GO:0022857">
    <property type="term" value="F:transmembrane transporter activity"/>
    <property type="evidence" value="ECO:0007669"/>
    <property type="project" value="InterPro"/>
</dbReference>
<dbReference type="PANTHER" id="PTHR23531">
    <property type="entry name" value="QUINOLENE RESISTANCE PROTEIN NORA"/>
    <property type="match status" value="1"/>
</dbReference>
<protein>
    <submittedName>
        <fullName evidence="8">MFS transporter</fullName>
    </submittedName>
</protein>
<feature type="transmembrane region" description="Helical" evidence="6">
    <location>
        <begin position="276"/>
        <end position="297"/>
    </location>
</feature>
<comment type="caution">
    <text evidence="8">The sequence shown here is derived from an EMBL/GenBank/DDBJ whole genome shotgun (WGS) entry which is preliminary data.</text>
</comment>
<dbReference type="Pfam" id="PF07690">
    <property type="entry name" value="MFS_1"/>
    <property type="match status" value="1"/>
</dbReference>
<sequence>MTAMTNRALSPPFLRLYALAFLFFSANAILNVILPLRSEALGASNGQIGLIMGAYMFTCMFFRPLAGQLIHKHGPASVLRILLIVNGLALVVYSFAGVEGYVAARMMQGICTAFFSMSLQIGIIDALPEEQRSQGVSLYSLFTYMPTIIGPLLAIGIWDWGGMGAFTVAMIAIALVTGLFGYSVPIQSAQPIQSVQPQSMGGSIRQLVRQRPLLVCSALMLGISVVFGAVTAFIPLYSKQVSGGHSGVFLMIQASVIVTGRFVFRTRIPSDGKWPAGFVCTVCLLASVGAMLLSLSLAWGPLAFYVAAVTIGVAQALLYPTLISYLSFVLPGAARNAMIGWFLAAADLGVSMGGGALGPVADRYSYSVMYGAAAGLAVLAACLVVLNRTDNRSRSE</sequence>
<feature type="transmembrane region" description="Helical" evidence="6">
    <location>
        <begin position="46"/>
        <end position="66"/>
    </location>
</feature>
<feature type="transmembrane region" description="Helical" evidence="6">
    <location>
        <begin position="338"/>
        <end position="358"/>
    </location>
</feature>
<dbReference type="InterPro" id="IPR036259">
    <property type="entry name" value="MFS_trans_sf"/>
</dbReference>
<evidence type="ECO:0000256" key="2">
    <source>
        <dbReference type="ARBA" id="ARBA00022448"/>
    </source>
</evidence>
<feature type="domain" description="Major facilitator superfamily (MFS) profile" evidence="7">
    <location>
        <begin position="12"/>
        <end position="392"/>
    </location>
</feature>
<dbReference type="Proteomes" id="UP000310636">
    <property type="component" value="Unassembled WGS sequence"/>
</dbReference>
<organism evidence="8 9">
    <name type="scientific">Cohnella fermenti</name>
    <dbReference type="NCBI Taxonomy" id="2565925"/>
    <lineage>
        <taxon>Bacteria</taxon>
        <taxon>Bacillati</taxon>
        <taxon>Bacillota</taxon>
        <taxon>Bacilli</taxon>
        <taxon>Bacillales</taxon>
        <taxon>Paenibacillaceae</taxon>
        <taxon>Cohnella</taxon>
    </lineage>
</organism>
<evidence type="ECO:0000256" key="5">
    <source>
        <dbReference type="ARBA" id="ARBA00023136"/>
    </source>
</evidence>
<keyword evidence="2" id="KW-0813">Transport</keyword>
<dbReference type="Gene3D" id="1.20.1250.20">
    <property type="entry name" value="MFS general substrate transporter like domains"/>
    <property type="match status" value="1"/>
</dbReference>
<dbReference type="AlphaFoldDB" id="A0A4V3WFU0"/>
<feature type="transmembrane region" description="Helical" evidence="6">
    <location>
        <begin position="303"/>
        <end position="326"/>
    </location>
</feature>
<feature type="transmembrane region" description="Helical" evidence="6">
    <location>
        <begin position="136"/>
        <end position="158"/>
    </location>
</feature>
<evidence type="ECO:0000256" key="6">
    <source>
        <dbReference type="SAM" id="Phobius"/>
    </source>
</evidence>
<feature type="transmembrane region" description="Helical" evidence="6">
    <location>
        <begin position="364"/>
        <end position="386"/>
    </location>
</feature>
<feature type="transmembrane region" description="Helical" evidence="6">
    <location>
        <begin position="164"/>
        <end position="184"/>
    </location>
</feature>
<dbReference type="PANTHER" id="PTHR23531:SF2">
    <property type="entry name" value="PERMEASE"/>
    <property type="match status" value="1"/>
</dbReference>
<name>A0A4V3WFU0_9BACL</name>
<dbReference type="InterPro" id="IPR020846">
    <property type="entry name" value="MFS_dom"/>
</dbReference>
<evidence type="ECO:0000256" key="4">
    <source>
        <dbReference type="ARBA" id="ARBA00022989"/>
    </source>
</evidence>
<proteinExistence type="predicted"/>
<dbReference type="GO" id="GO:0005886">
    <property type="term" value="C:plasma membrane"/>
    <property type="evidence" value="ECO:0007669"/>
    <property type="project" value="UniProtKB-SubCell"/>
</dbReference>
<evidence type="ECO:0000259" key="7">
    <source>
        <dbReference type="PROSITE" id="PS50850"/>
    </source>
</evidence>
<evidence type="ECO:0000256" key="1">
    <source>
        <dbReference type="ARBA" id="ARBA00004651"/>
    </source>
</evidence>
<feature type="transmembrane region" description="Helical" evidence="6">
    <location>
        <begin position="243"/>
        <end position="264"/>
    </location>
</feature>
<feature type="transmembrane region" description="Helical" evidence="6">
    <location>
        <begin position="213"/>
        <end position="237"/>
    </location>
</feature>
<feature type="transmembrane region" description="Helical" evidence="6">
    <location>
        <begin position="78"/>
        <end position="96"/>
    </location>
</feature>
<keyword evidence="3 6" id="KW-0812">Transmembrane</keyword>
<feature type="transmembrane region" description="Helical" evidence="6">
    <location>
        <begin position="12"/>
        <end position="34"/>
    </location>
</feature>
<keyword evidence="9" id="KW-1185">Reference proteome</keyword>
<dbReference type="RefSeq" id="WP_136369264.1">
    <property type="nucleotide sequence ID" value="NZ_SSOB01000008.1"/>
</dbReference>
<keyword evidence="5 6" id="KW-0472">Membrane</keyword>
<accession>A0A4V3WFU0</accession>
<dbReference type="EMBL" id="SSOB01000008">
    <property type="protein sequence ID" value="THF81668.1"/>
    <property type="molecule type" value="Genomic_DNA"/>
</dbReference>
<gene>
    <name evidence="8" type="ORF">E6C55_08030</name>
</gene>
<dbReference type="InterPro" id="IPR052714">
    <property type="entry name" value="MFS_Exporter"/>
</dbReference>
<dbReference type="InterPro" id="IPR011701">
    <property type="entry name" value="MFS"/>
</dbReference>
<dbReference type="SUPFAM" id="SSF103473">
    <property type="entry name" value="MFS general substrate transporter"/>
    <property type="match status" value="1"/>
</dbReference>
<evidence type="ECO:0000313" key="8">
    <source>
        <dbReference type="EMBL" id="THF81668.1"/>
    </source>
</evidence>